<proteinExistence type="predicted"/>
<organism evidence="3 4">
    <name type="scientific">Cannabis sativa</name>
    <name type="common">Hemp</name>
    <name type="synonym">Marijuana</name>
    <dbReference type="NCBI Taxonomy" id="3483"/>
    <lineage>
        <taxon>Eukaryota</taxon>
        <taxon>Viridiplantae</taxon>
        <taxon>Streptophyta</taxon>
        <taxon>Embryophyta</taxon>
        <taxon>Tracheophyta</taxon>
        <taxon>Spermatophyta</taxon>
        <taxon>Magnoliopsida</taxon>
        <taxon>eudicotyledons</taxon>
        <taxon>Gunneridae</taxon>
        <taxon>Pentapetalae</taxon>
        <taxon>rosids</taxon>
        <taxon>fabids</taxon>
        <taxon>Rosales</taxon>
        <taxon>Cannabaceae</taxon>
        <taxon>Cannabis</taxon>
    </lineage>
</organism>
<evidence type="ECO:0000313" key="3">
    <source>
        <dbReference type="EMBL" id="KAF4377504.1"/>
    </source>
</evidence>
<reference evidence="3 4" key="1">
    <citation type="journal article" date="2020" name="bioRxiv">
        <title>Sequence and annotation of 42 cannabis genomes reveals extensive copy number variation in cannabinoid synthesis and pathogen resistance genes.</title>
        <authorList>
            <person name="Mckernan K.J."/>
            <person name="Helbert Y."/>
            <person name="Kane L.T."/>
            <person name="Ebling H."/>
            <person name="Zhang L."/>
            <person name="Liu B."/>
            <person name="Eaton Z."/>
            <person name="Mclaughlin S."/>
            <person name="Kingan S."/>
            <person name="Baybayan P."/>
            <person name="Concepcion G."/>
            <person name="Jordan M."/>
            <person name="Riva A."/>
            <person name="Barbazuk W."/>
            <person name="Harkins T."/>
        </authorList>
    </citation>
    <scope>NUCLEOTIDE SEQUENCE [LARGE SCALE GENOMIC DNA]</scope>
    <source>
        <strain evidence="4">cv. Jamaican Lion 4</strain>
        <tissue evidence="3">Leaf</tissue>
    </source>
</reference>
<accession>A0A7J6G3E8</accession>
<dbReference type="Pfam" id="PF03108">
    <property type="entry name" value="DBD_Tnp_Mut"/>
    <property type="match status" value="1"/>
</dbReference>
<sequence length="441" mass="50149">MRYSTENKSFVNQVKLKYQQKKLSDMFGDRDEEKKLKTLKQISDTHIYTRVEDVGDAVGSDEEEKRGRRGKYQKSEKGRSYHRLLTQEAPLRSTIDSANLPLLPPPSTPHNSITTFITATTLILNDHENIIPSKSVVVHATPNGPNVVGSTFLVGIKLESRMLYIVFNERWNAHNKYVDHEIKLLMVHKDMKFVDLVDKIHNLLNLNRNLVLINILFDVNMGTSKGMKIESDMDLGAYLIENNTKDDLRNCPFIVEVIEKNQTMAMSRTTSIAATTSASNATSRKKTAASSSAYISTNSISSRASGMAAEEGQEVQSPLTVLPSMGIEDLRVNHMFKNKEELKAALSRIAIKKNFQYKVKRSCLLTFWAKCIDENCEWYLRARSSKTSSYFRVIQYKNFHSCSLNHKSTNNRQANAKVISDCIKEKIRDPKNKLQTKTNNK</sequence>
<dbReference type="EMBL" id="JAATIP010000079">
    <property type="protein sequence ID" value="KAF4377504.1"/>
    <property type="molecule type" value="Genomic_DNA"/>
</dbReference>
<gene>
    <name evidence="3" type="ORF">F8388_024995</name>
</gene>
<dbReference type="Proteomes" id="UP000525078">
    <property type="component" value="Unassembled WGS sequence"/>
</dbReference>
<evidence type="ECO:0000259" key="2">
    <source>
        <dbReference type="Pfam" id="PF03108"/>
    </source>
</evidence>
<comment type="caution">
    <text evidence="3">The sequence shown here is derived from an EMBL/GenBank/DDBJ whole genome shotgun (WGS) entry which is preliminary data.</text>
</comment>
<evidence type="ECO:0000256" key="1">
    <source>
        <dbReference type="SAM" id="MobiDB-lite"/>
    </source>
</evidence>
<feature type="domain" description="Transposase MuDR plant" evidence="2">
    <location>
        <begin position="330"/>
        <end position="392"/>
    </location>
</feature>
<name>A0A7J6G3E8_CANSA</name>
<feature type="region of interest" description="Disordered" evidence="1">
    <location>
        <begin position="57"/>
        <end position="81"/>
    </location>
</feature>
<dbReference type="InterPro" id="IPR004332">
    <property type="entry name" value="Transposase_MuDR"/>
</dbReference>
<dbReference type="AlphaFoldDB" id="A0A7J6G3E8"/>
<protein>
    <recommendedName>
        <fullName evidence="2">Transposase MuDR plant domain-containing protein</fullName>
    </recommendedName>
</protein>
<evidence type="ECO:0000313" key="4">
    <source>
        <dbReference type="Proteomes" id="UP000525078"/>
    </source>
</evidence>